<sequence length="374" mass="42521">MEKKKFFLLTTVSISLEFFRGQIMELGNIFDVTLISSSSSQLKNIAQREKVNYKDINIERSISLMNDIISLIKLFLFFISKKPYIIHCNTPKASLLGLIAGKLAFVPRRVYYIHGLRYEGEYGTKRRLLIFLEKIACACATDIIAVSKGVKKIVEKDLTKKKVVVIHNGSSNGLIVNEFDSTKYNVSEIRKELNISSDDFIYGFVGRIVKDKGINELIHAFENQKIKGSKLLLVGFREEELDPVDVETKKIIENNPNIIEVGFQEDVKKYLSIMDIFVSPSYREGFGLSLIEANLMGIPVIGTKITGYSEIIQEGVNGFLIPVKDQEALEKKMVWAKENNNEIKKMNDYCKSLIVENYNHIDVVTSALAYYNKL</sequence>
<dbReference type="EMBL" id="BMCW01000010">
    <property type="protein sequence ID" value="GGG67195.1"/>
    <property type="molecule type" value="Genomic_DNA"/>
</dbReference>
<organism evidence="4 5">
    <name type="scientific">Epilithonimonas arachidiradicis</name>
    <dbReference type="NCBI Taxonomy" id="1617282"/>
    <lineage>
        <taxon>Bacteria</taxon>
        <taxon>Pseudomonadati</taxon>
        <taxon>Bacteroidota</taxon>
        <taxon>Flavobacteriia</taxon>
        <taxon>Flavobacteriales</taxon>
        <taxon>Weeksellaceae</taxon>
        <taxon>Chryseobacterium group</taxon>
        <taxon>Epilithonimonas</taxon>
    </lineage>
</organism>
<dbReference type="InterPro" id="IPR050194">
    <property type="entry name" value="Glycosyltransferase_grp1"/>
</dbReference>
<comment type="caution">
    <text evidence="4">The sequence shown here is derived from an EMBL/GenBank/DDBJ whole genome shotgun (WGS) entry which is preliminary data.</text>
</comment>
<dbReference type="Gene3D" id="3.40.50.2000">
    <property type="entry name" value="Glycogen Phosphorylase B"/>
    <property type="match status" value="2"/>
</dbReference>
<evidence type="ECO:0000313" key="4">
    <source>
        <dbReference type="EMBL" id="RKE78370.1"/>
    </source>
</evidence>
<proteinExistence type="predicted"/>
<dbReference type="PANTHER" id="PTHR45947:SF3">
    <property type="entry name" value="SULFOQUINOVOSYL TRANSFERASE SQD2"/>
    <property type="match status" value="1"/>
</dbReference>
<gene>
    <name evidence="4" type="ORF">BXY58_3495</name>
    <name evidence="3" type="ORF">GCM10007332_32510</name>
</gene>
<accession>A0A420CIS6</accession>
<feature type="domain" description="Glycosyl transferase family 1" evidence="1">
    <location>
        <begin position="187"/>
        <end position="349"/>
    </location>
</feature>
<evidence type="ECO:0000313" key="3">
    <source>
        <dbReference type="EMBL" id="GGG67195.1"/>
    </source>
</evidence>
<keyword evidence="4" id="KW-0808">Transferase</keyword>
<dbReference type="RefSeq" id="WP_120215010.1">
    <property type="nucleotide sequence ID" value="NZ_BMCW01000010.1"/>
</dbReference>
<dbReference type="EMBL" id="RAQH01000013">
    <property type="protein sequence ID" value="RKE78370.1"/>
    <property type="molecule type" value="Genomic_DNA"/>
</dbReference>
<dbReference type="Pfam" id="PF13439">
    <property type="entry name" value="Glyco_transf_4"/>
    <property type="match status" value="1"/>
</dbReference>
<reference evidence="6" key="3">
    <citation type="journal article" date="2019" name="Int. J. Syst. Evol. Microbiol.">
        <title>The Global Catalogue of Microorganisms (GCM) 10K type strain sequencing project: providing services to taxonomists for standard genome sequencing and annotation.</title>
        <authorList>
            <consortium name="The Broad Institute Genomics Platform"/>
            <consortium name="The Broad Institute Genome Sequencing Center for Infectious Disease"/>
            <person name="Wu L."/>
            <person name="Ma J."/>
        </authorList>
    </citation>
    <scope>NUCLEOTIDE SEQUENCE [LARGE SCALE GENOMIC DNA]</scope>
    <source>
        <strain evidence="6">CCM 8490</strain>
    </source>
</reference>
<evidence type="ECO:0000313" key="6">
    <source>
        <dbReference type="Proteomes" id="UP000658202"/>
    </source>
</evidence>
<dbReference type="AlphaFoldDB" id="A0A420CIS6"/>
<name>A0A420CIS6_9FLAO</name>
<dbReference type="Pfam" id="PF00534">
    <property type="entry name" value="Glycos_transf_1"/>
    <property type="match status" value="1"/>
</dbReference>
<dbReference type="InterPro" id="IPR001296">
    <property type="entry name" value="Glyco_trans_1"/>
</dbReference>
<keyword evidence="6" id="KW-1185">Reference proteome</keyword>
<dbReference type="Proteomes" id="UP000658202">
    <property type="component" value="Unassembled WGS sequence"/>
</dbReference>
<dbReference type="CDD" id="cd03808">
    <property type="entry name" value="GT4_CapM-like"/>
    <property type="match status" value="1"/>
</dbReference>
<dbReference type="SUPFAM" id="SSF53756">
    <property type="entry name" value="UDP-Glycosyltransferase/glycogen phosphorylase"/>
    <property type="match status" value="1"/>
</dbReference>
<dbReference type="PANTHER" id="PTHR45947">
    <property type="entry name" value="SULFOQUINOVOSYL TRANSFERASE SQD2"/>
    <property type="match status" value="1"/>
</dbReference>
<protein>
    <submittedName>
        <fullName evidence="4">Glycosyltransferase involved in cell wall biosynthesis</fullName>
    </submittedName>
</protein>
<feature type="domain" description="Glycosyltransferase subfamily 4-like N-terminal" evidence="2">
    <location>
        <begin position="31"/>
        <end position="169"/>
    </location>
</feature>
<reference evidence="4 5" key="2">
    <citation type="submission" date="2018-09" db="EMBL/GenBank/DDBJ databases">
        <title>Genomic Encyclopedia of Archaeal and Bacterial Type Strains, Phase II (KMG-II): from individual species to whole genera.</title>
        <authorList>
            <person name="Goeker M."/>
        </authorList>
    </citation>
    <scope>NUCLEOTIDE SEQUENCE [LARGE SCALE GENOMIC DNA]</scope>
    <source>
        <strain evidence="4 5">DSM 27620</strain>
    </source>
</reference>
<dbReference type="OrthoDB" id="9790710at2"/>
<evidence type="ECO:0000259" key="1">
    <source>
        <dbReference type="Pfam" id="PF00534"/>
    </source>
</evidence>
<reference evidence="3" key="4">
    <citation type="submission" date="2024-05" db="EMBL/GenBank/DDBJ databases">
        <authorList>
            <person name="Sun Q."/>
            <person name="Sedlacek I."/>
        </authorList>
    </citation>
    <scope>NUCLEOTIDE SEQUENCE</scope>
    <source>
        <strain evidence="3">CCM 8490</strain>
    </source>
</reference>
<reference evidence="3" key="1">
    <citation type="journal article" date="2014" name="Int. J. Syst. Evol. Microbiol.">
        <title>Complete genome of a new Firmicutes species belonging to the dominant human colonic microbiota ('Ruminococcus bicirculans') reveals two chromosomes and a selective capacity to utilize plant glucans.</title>
        <authorList>
            <consortium name="NISC Comparative Sequencing Program"/>
            <person name="Wegmann U."/>
            <person name="Louis P."/>
            <person name="Goesmann A."/>
            <person name="Henrissat B."/>
            <person name="Duncan S.H."/>
            <person name="Flint H.J."/>
        </authorList>
    </citation>
    <scope>NUCLEOTIDE SEQUENCE</scope>
    <source>
        <strain evidence="3">CCM 8490</strain>
    </source>
</reference>
<dbReference type="GO" id="GO:0016757">
    <property type="term" value="F:glycosyltransferase activity"/>
    <property type="evidence" value="ECO:0007669"/>
    <property type="project" value="InterPro"/>
</dbReference>
<evidence type="ECO:0000259" key="2">
    <source>
        <dbReference type="Pfam" id="PF13439"/>
    </source>
</evidence>
<dbReference type="Proteomes" id="UP000285906">
    <property type="component" value="Unassembled WGS sequence"/>
</dbReference>
<evidence type="ECO:0000313" key="5">
    <source>
        <dbReference type="Proteomes" id="UP000285906"/>
    </source>
</evidence>
<dbReference type="InterPro" id="IPR028098">
    <property type="entry name" value="Glyco_trans_4-like_N"/>
</dbReference>